<evidence type="ECO:0000313" key="3">
    <source>
        <dbReference type="Proteomes" id="UP000662373"/>
    </source>
</evidence>
<dbReference type="EMBL" id="JAEHJZ010000002">
    <property type="protein sequence ID" value="MBJ7879242.1"/>
    <property type="molecule type" value="Genomic_DNA"/>
</dbReference>
<proteinExistence type="predicted"/>
<organism evidence="2 3">
    <name type="scientific">Gelidibacter salicanalis</name>
    <dbReference type="NCBI Taxonomy" id="291193"/>
    <lineage>
        <taxon>Bacteria</taxon>
        <taxon>Pseudomonadati</taxon>
        <taxon>Bacteroidota</taxon>
        <taxon>Flavobacteriia</taxon>
        <taxon>Flavobacteriales</taxon>
        <taxon>Flavobacteriaceae</taxon>
        <taxon>Gelidibacter</taxon>
    </lineage>
</organism>
<feature type="signal peptide" evidence="1">
    <location>
        <begin position="1"/>
        <end position="20"/>
    </location>
</feature>
<dbReference type="Proteomes" id="UP000662373">
    <property type="component" value="Unassembled WGS sequence"/>
</dbReference>
<keyword evidence="3" id="KW-1185">Reference proteome</keyword>
<dbReference type="AlphaFoldDB" id="A0A934NK44"/>
<name>A0A934NK44_9FLAO</name>
<reference evidence="2 3" key="1">
    <citation type="submission" date="2020-09" db="EMBL/GenBank/DDBJ databases">
        <title>Draft genome of Gelidibacter salicanalis PAMC21136.</title>
        <authorList>
            <person name="Park H."/>
        </authorList>
    </citation>
    <scope>NUCLEOTIDE SEQUENCE [LARGE SCALE GENOMIC DNA]</scope>
    <source>
        <strain evidence="2 3">PAMC21136</strain>
    </source>
</reference>
<evidence type="ECO:0000313" key="2">
    <source>
        <dbReference type="EMBL" id="MBJ7879242.1"/>
    </source>
</evidence>
<accession>A0A934NK44</accession>
<protein>
    <submittedName>
        <fullName evidence="2">Uncharacterized protein</fullName>
    </submittedName>
</protein>
<feature type="chain" id="PRO_5038085641" evidence="1">
    <location>
        <begin position="21"/>
        <end position="299"/>
    </location>
</feature>
<comment type="caution">
    <text evidence="2">The sequence shown here is derived from an EMBL/GenBank/DDBJ whole genome shotgun (WGS) entry which is preliminary data.</text>
</comment>
<keyword evidence="1" id="KW-0732">Signal</keyword>
<evidence type="ECO:0000256" key="1">
    <source>
        <dbReference type="SAM" id="SignalP"/>
    </source>
</evidence>
<sequence length="299" mass="34845">MKKYIICLAITLAASGSSFSQEWMTSLDAAKRIALVQDKMLFMIWEEAALIPYPVILNDERGNEIVFENIFDHVEINQIIWEYFVPVKVSEHLYAELYDNIKDSRTSSYIRQFEDDNIKIMDINGMIINTSTSPEAYFNLTDFITAYALNTAYLKGELDNYSQRQDFNTAFRLASKYLDYAILVNQKIRKDIIQVATMYLDEADNYLLESAPHDKVHLARKSEFLRLSEHLLQDRPKKVLRALKKMDLSEIDETNTDLLAFLYYTSYLLKKDEKNAEQWKSKVSAINLKKSQLISNIHL</sequence>
<gene>
    <name evidence="2" type="ORF">JEM65_01050</name>
</gene>
<dbReference type="RefSeq" id="WP_199596694.1">
    <property type="nucleotide sequence ID" value="NZ_JAEHJZ010000002.1"/>
</dbReference>